<organism evidence="1 2">
    <name type="scientific">Prauserella cavernicola</name>
    <dbReference type="NCBI Taxonomy" id="2800127"/>
    <lineage>
        <taxon>Bacteria</taxon>
        <taxon>Bacillati</taxon>
        <taxon>Actinomycetota</taxon>
        <taxon>Actinomycetes</taxon>
        <taxon>Pseudonocardiales</taxon>
        <taxon>Pseudonocardiaceae</taxon>
        <taxon>Prauserella</taxon>
    </lineage>
</organism>
<sequence>MGVSLLGALLAQVDSGTRGWHPWGNADASGFAAMACDELLVHTDDVARGLGVPFAPRLELVDATLRRLFPWAPEGQDPWQTLLWANGRAALPGHPRLEKWRWHCAPLSEWDGHTPG</sequence>
<dbReference type="RefSeq" id="WP_200320737.1">
    <property type="nucleotide sequence ID" value="NZ_JAENJH010000005.1"/>
</dbReference>
<evidence type="ECO:0008006" key="3">
    <source>
        <dbReference type="Google" id="ProtNLM"/>
    </source>
</evidence>
<accession>A0A934QUH1</accession>
<name>A0A934QUH1_9PSEU</name>
<evidence type="ECO:0000313" key="2">
    <source>
        <dbReference type="Proteomes" id="UP000635245"/>
    </source>
</evidence>
<proteinExistence type="predicted"/>
<comment type="caution">
    <text evidence="1">The sequence shown here is derived from an EMBL/GenBank/DDBJ whole genome shotgun (WGS) entry which is preliminary data.</text>
</comment>
<keyword evidence="2" id="KW-1185">Reference proteome</keyword>
<gene>
    <name evidence="1" type="ORF">JHE00_21035</name>
</gene>
<dbReference type="EMBL" id="JAENJH010000005">
    <property type="protein sequence ID" value="MBK1786816.1"/>
    <property type="molecule type" value="Genomic_DNA"/>
</dbReference>
<protein>
    <recommendedName>
        <fullName evidence="3">Mycothiol-dependent maleylpyruvate isomerase metal-binding domain-containing protein</fullName>
    </recommendedName>
</protein>
<evidence type="ECO:0000313" key="1">
    <source>
        <dbReference type="EMBL" id="MBK1786816.1"/>
    </source>
</evidence>
<dbReference type="Proteomes" id="UP000635245">
    <property type="component" value="Unassembled WGS sequence"/>
</dbReference>
<dbReference type="AlphaFoldDB" id="A0A934QUH1"/>
<reference evidence="1" key="1">
    <citation type="submission" date="2020-12" db="EMBL/GenBank/DDBJ databases">
        <title>Prauserella sp. ASG 168, a novel actinomycete isolated from cave rock.</title>
        <authorList>
            <person name="Suriyachadkun C."/>
        </authorList>
    </citation>
    <scope>NUCLEOTIDE SEQUENCE</scope>
    <source>
        <strain evidence="1">ASG 168</strain>
    </source>
</reference>